<reference evidence="8" key="3">
    <citation type="journal article" date="2017" name="Nature">
        <title>Genome sequence of the progenitor of the wheat D genome Aegilops tauschii.</title>
        <authorList>
            <person name="Luo M.C."/>
            <person name="Gu Y.Q."/>
            <person name="Puiu D."/>
            <person name="Wang H."/>
            <person name="Twardziok S.O."/>
            <person name="Deal K.R."/>
            <person name="Huo N."/>
            <person name="Zhu T."/>
            <person name="Wang L."/>
            <person name="Wang Y."/>
            <person name="McGuire P.E."/>
            <person name="Liu S."/>
            <person name="Long H."/>
            <person name="Ramasamy R.K."/>
            <person name="Rodriguez J.C."/>
            <person name="Van S.L."/>
            <person name="Yuan L."/>
            <person name="Wang Z."/>
            <person name="Xia Z."/>
            <person name="Xiao L."/>
            <person name="Anderson O.D."/>
            <person name="Ouyang S."/>
            <person name="Liang Y."/>
            <person name="Zimin A.V."/>
            <person name="Pertea G."/>
            <person name="Qi P."/>
            <person name="Bennetzen J.L."/>
            <person name="Dai X."/>
            <person name="Dawson M.W."/>
            <person name="Muller H.G."/>
            <person name="Kugler K."/>
            <person name="Rivarola-Duarte L."/>
            <person name="Spannagl M."/>
            <person name="Mayer K.F.X."/>
            <person name="Lu F.H."/>
            <person name="Bevan M.W."/>
            <person name="Leroy P."/>
            <person name="Li P."/>
            <person name="You F.M."/>
            <person name="Sun Q."/>
            <person name="Liu Z."/>
            <person name="Lyons E."/>
            <person name="Wicker T."/>
            <person name="Salzberg S.L."/>
            <person name="Devos K.M."/>
            <person name="Dvorak J."/>
        </authorList>
    </citation>
    <scope>NUCLEOTIDE SEQUENCE [LARGE SCALE GENOMIC DNA]</scope>
    <source>
        <strain evidence="8">cv. AL8/78</strain>
    </source>
</reference>
<proteinExistence type="inferred from homology"/>
<reference evidence="9" key="2">
    <citation type="journal article" date="2017" name="Nat. Plants">
        <title>The Aegilops tauschii genome reveals multiple impacts of transposons.</title>
        <authorList>
            <person name="Zhao G."/>
            <person name="Zou C."/>
            <person name="Li K."/>
            <person name="Wang K."/>
            <person name="Li T."/>
            <person name="Gao L."/>
            <person name="Zhang X."/>
            <person name="Wang H."/>
            <person name="Yang Z."/>
            <person name="Liu X."/>
            <person name="Jiang W."/>
            <person name="Mao L."/>
            <person name="Kong X."/>
            <person name="Jiao Y."/>
            <person name="Jia J."/>
        </authorList>
    </citation>
    <scope>NUCLEOTIDE SEQUENCE [LARGE SCALE GENOMIC DNA]</scope>
    <source>
        <strain evidence="9">cv. AL8/78</strain>
    </source>
</reference>
<evidence type="ECO:0000256" key="2">
    <source>
        <dbReference type="ARBA" id="ARBA00007617"/>
    </source>
</evidence>
<dbReference type="Gene3D" id="1.10.287.660">
    <property type="entry name" value="Helix hairpin bin"/>
    <property type="match status" value="1"/>
</dbReference>
<dbReference type="GO" id="GO:0000813">
    <property type="term" value="C:ESCRT I complex"/>
    <property type="evidence" value="ECO:0007669"/>
    <property type="project" value="UniProtKB-ARBA"/>
</dbReference>
<organism evidence="8 9">
    <name type="scientific">Aegilops tauschii subsp. strangulata</name>
    <name type="common">Goatgrass</name>
    <dbReference type="NCBI Taxonomy" id="200361"/>
    <lineage>
        <taxon>Eukaryota</taxon>
        <taxon>Viridiplantae</taxon>
        <taxon>Streptophyta</taxon>
        <taxon>Embryophyta</taxon>
        <taxon>Tracheophyta</taxon>
        <taxon>Spermatophyta</taxon>
        <taxon>Magnoliopsida</taxon>
        <taxon>Liliopsida</taxon>
        <taxon>Poales</taxon>
        <taxon>Poaceae</taxon>
        <taxon>BOP clade</taxon>
        <taxon>Pooideae</taxon>
        <taxon>Triticodae</taxon>
        <taxon>Triticeae</taxon>
        <taxon>Triticinae</taxon>
        <taxon>Aegilops</taxon>
    </lineage>
</organism>
<dbReference type="GO" id="GO:0043162">
    <property type="term" value="P:ubiquitin-dependent protein catabolic process via the multivesicular body sorting pathway"/>
    <property type="evidence" value="ECO:0007669"/>
    <property type="project" value="TreeGrafter"/>
</dbReference>
<evidence type="ECO:0000313" key="9">
    <source>
        <dbReference type="Proteomes" id="UP000015105"/>
    </source>
</evidence>
<dbReference type="Pfam" id="PF07200">
    <property type="entry name" value="Mod_r"/>
    <property type="match status" value="1"/>
</dbReference>
<dbReference type="PANTHER" id="PTHR13678:SF2">
    <property type="entry name" value="VACUOLAR PROTEIN SORTING-ASSOCIATED PROTEIN 37A"/>
    <property type="match status" value="1"/>
</dbReference>
<keyword evidence="5 6" id="KW-0653">Protein transport</keyword>
<evidence type="ECO:0000256" key="3">
    <source>
        <dbReference type="ARBA" id="ARBA00022448"/>
    </source>
</evidence>
<reference evidence="9" key="1">
    <citation type="journal article" date="2014" name="Science">
        <title>Ancient hybridizations among the ancestral genomes of bread wheat.</title>
        <authorList>
            <consortium name="International Wheat Genome Sequencing Consortium,"/>
            <person name="Marcussen T."/>
            <person name="Sandve S.R."/>
            <person name="Heier L."/>
            <person name="Spannagl M."/>
            <person name="Pfeifer M."/>
            <person name="Jakobsen K.S."/>
            <person name="Wulff B.B."/>
            <person name="Steuernagel B."/>
            <person name="Mayer K.F."/>
            <person name="Olsen O.A."/>
        </authorList>
    </citation>
    <scope>NUCLEOTIDE SEQUENCE [LARGE SCALE GENOMIC DNA]</scope>
    <source>
        <strain evidence="9">cv. AL8/78</strain>
    </source>
</reference>
<dbReference type="InterPro" id="IPR037202">
    <property type="entry name" value="ESCRT_assembly_dom"/>
</dbReference>
<comment type="similarity">
    <text evidence="2">Belongs to the VPS37 family.</text>
</comment>
<dbReference type="EnsemblPlants" id="AET4Gv20727700.10">
    <property type="protein sequence ID" value="AET4Gv20727700.10"/>
    <property type="gene ID" value="AET4Gv20727700"/>
</dbReference>
<evidence type="ECO:0000256" key="4">
    <source>
        <dbReference type="ARBA" id="ARBA00022753"/>
    </source>
</evidence>
<accession>A0A453IYS2</accession>
<reference evidence="8" key="5">
    <citation type="journal article" date="2021" name="G3 (Bethesda)">
        <title>Aegilops tauschii genome assembly Aet v5.0 features greater sequence contiguity and improved annotation.</title>
        <authorList>
            <person name="Wang L."/>
            <person name="Zhu T."/>
            <person name="Rodriguez J.C."/>
            <person name="Deal K.R."/>
            <person name="Dubcovsky J."/>
            <person name="McGuire P.E."/>
            <person name="Lux T."/>
            <person name="Spannagl M."/>
            <person name="Mayer K.F.X."/>
            <person name="Baldrich P."/>
            <person name="Meyers B.C."/>
            <person name="Huo N."/>
            <person name="Gu Y.Q."/>
            <person name="Zhou H."/>
            <person name="Devos K.M."/>
            <person name="Bennetzen J.L."/>
            <person name="Unver T."/>
            <person name="Budak H."/>
            <person name="Gulick P.J."/>
            <person name="Galiba G."/>
            <person name="Kalapos B."/>
            <person name="Nelson D.R."/>
            <person name="Li P."/>
            <person name="You F.M."/>
            <person name="Luo M.C."/>
            <person name="Dvorak J."/>
        </authorList>
    </citation>
    <scope>NUCLEOTIDE SEQUENCE [LARGE SCALE GENOMIC DNA]</scope>
    <source>
        <strain evidence="8">cv. AL8/78</strain>
    </source>
</reference>
<evidence type="ECO:0000259" key="7">
    <source>
        <dbReference type="PROSITE" id="PS51314"/>
    </source>
</evidence>
<dbReference type="InterPro" id="IPR009851">
    <property type="entry name" value="Mod_r"/>
</dbReference>
<dbReference type="Gramene" id="AET4Gv20727700.10">
    <property type="protein sequence ID" value="AET4Gv20727700.10"/>
    <property type="gene ID" value="AET4Gv20727700"/>
</dbReference>
<keyword evidence="9" id="KW-1185">Reference proteome</keyword>
<sequence length="58" mass="6568">SSLCSGTMAKLDEESEELHQKFLEKDVDLPTFVQKYKKLRAAHHKCALLHLSGKASLR</sequence>
<dbReference type="PROSITE" id="PS51314">
    <property type="entry name" value="VPS37_C"/>
    <property type="match status" value="1"/>
</dbReference>
<evidence type="ECO:0000256" key="1">
    <source>
        <dbReference type="ARBA" id="ARBA00004177"/>
    </source>
</evidence>
<evidence type="ECO:0000313" key="8">
    <source>
        <dbReference type="EnsemblPlants" id="AET4Gv20727700.10"/>
    </source>
</evidence>
<dbReference type="SUPFAM" id="SSF140111">
    <property type="entry name" value="Endosomal sorting complex assembly domain"/>
    <property type="match status" value="1"/>
</dbReference>
<reference evidence="8" key="4">
    <citation type="submission" date="2019-03" db="UniProtKB">
        <authorList>
            <consortium name="EnsemblPlants"/>
        </authorList>
    </citation>
    <scope>IDENTIFICATION</scope>
</reference>
<dbReference type="Proteomes" id="UP000015105">
    <property type="component" value="Chromosome 4D"/>
</dbReference>
<keyword evidence="4" id="KW-0967">Endosome</keyword>
<name>A0A453IYS2_AEGTS</name>
<dbReference type="GO" id="GO:0006612">
    <property type="term" value="P:protein targeting to membrane"/>
    <property type="evidence" value="ECO:0007669"/>
    <property type="project" value="TreeGrafter"/>
</dbReference>
<evidence type="ECO:0000256" key="5">
    <source>
        <dbReference type="ARBA" id="ARBA00022927"/>
    </source>
</evidence>
<comment type="subcellular location">
    <subcellularLocation>
        <location evidence="1">Endosome</location>
    </subcellularLocation>
</comment>
<feature type="domain" description="VPS37 C-terminal" evidence="7">
    <location>
        <begin position="1"/>
        <end position="58"/>
    </location>
</feature>
<dbReference type="PANTHER" id="PTHR13678">
    <property type="entry name" value="VACUOLAR PROTEIN SORTING-ASSOCIATED PROTEIN 37"/>
    <property type="match status" value="1"/>
</dbReference>
<evidence type="ECO:0000256" key="6">
    <source>
        <dbReference type="PROSITE-ProRule" id="PRU00646"/>
    </source>
</evidence>
<keyword evidence="3 6" id="KW-0813">Transport</keyword>
<dbReference type="InterPro" id="IPR029012">
    <property type="entry name" value="Helix_hairpin_bin_sf"/>
</dbReference>
<dbReference type="AlphaFoldDB" id="A0A453IYS2"/>
<dbReference type="GO" id="GO:0006623">
    <property type="term" value="P:protein targeting to vacuole"/>
    <property type="evidence" value="ECO:0007669"/>
    <property type="project" value="TreeGrafter"/>
</dbReference>
<protein>
    <recommendedName>
        <fullName evidence="7">VPS37 C-terminal domain-containing protein</fullName>
    </recommendedName>
</protein>